<dbReference type="InterPro" id="IPR011042">
    <property type="entry name" value="6-blade_b-propeller_TolB-like"/>
</dbReference>
<dbReference type="PANTHER" id="PTHR19328">
    <property type="entry name" value="HEDGEHOG-INTERACTING PROTEIN"/>
    <property type="match status" value="1"/>
</dbReference>
<protein>
    <submittedName>
        <fullName evidence="2">Glucose dehydrogenase</fullName>
    </submittedName>
</protein>
<dbReference type="PANTHER" id="PTHR19328:SF13">
    <property type="entry name" value="HIPL1 PROTEIN"/>
    <property type="match status" value="1"/>
</dbReference>
<reference evidence="2 3" key="1">
    <citation type="journal article" date="1992" name="Int. J. Syst. Bacteriol.">
        <title>Sphingobacterium antarcticus sp. nov. a Psychrotrophic Bacterium from the Soils of Schirmacher Oasis, Antarctica.</title>
        <authorList>
            <person name="Shivaji S."/>
            <person name="Ray M.K."/>
            <person name="Rao N.S."/>
            <person name="Saiserr L."/>
            <person name="Jagannadham M.V."/>
            <person name="Kumar G.S."/>
            <person name="Reddy G."/>
            <person name="Bhargava P.M."/>
        </authorList>
    </citation>
    <scope>NUCLEOTIDE SEQUENCE [LARGE SCALE GENOMIC DNA]</scope>
    <source>
        <strain evidence="2 3">4BY</strain>
    </source>
</reference>
<keyword evidence="3" id="KW-1185">Reference proteome</keyword>
<dbReference type="SUPFAM" id="SSF50952">
    <property type="entry name" value="Soluble quinoprotein glucose dehydrogenase"/>
    <property type="match status" value="1"/>
</dbReference>
<gene>
    <name evidence="2" type="ORF">N180_18900</name>
</gene>
<feature type="domain" description="Glucose/Sorbosone dehydrogenase" evidence="1">
    <location>
        <begin position="43"/>
        <end position="356"/>
    </location>
</feature>
<dbReference type="EMBL" id="JNFF01000068">
    <property type="protein sequence ID" value="KEQ29631.1"/>
    <property type="molecule type" value="Genomic_DNA"/>
</dbReference>
<dbReference type="PROSITE" id="PS51257">
    <property type="entry name" value="PROKAR_LIPOPROTEIN"/>
    <property type="match status" value="1"/>
</dbReference>
<dbReference type="RefSeq" id="WP_037441637.1">
    <property type="nucleotide sequence ID" value="NZ_JNFF01000068.1"/>
</dbReference>
<dbReference type="AlphaFoldDB" id="A0A081PG08"/>
<name>A0A081PG08_9SPHI</name>
<dbReference type="eggNOG" id="COG2133">
    <property type="taxonomic scope" value="Bacteria"/>
</dbReference>
<evidence type="ECO:0000313" key="2">
    <source>
        <dbReference type="EMBL" id="KEQ29631.1"/>
    </source>
</evidence>
<proteinExistence type="predicted"/>
<accession>A0A081PG08</accession>
<dbReference type="Gene3D" id="2.120.10.30">
    <property type="entry name" value="TolB, C-terminal domain"/>
    <property type="match status" value="1"/>
</dbReference>
<dbReference type="InterPro" id="IPR012938">
    <property type="entry name" value="Glc/Sorbosone_DH"/>
</dbReference>
<dbReference type="Proteomes" id="UP000028007">
    <property type="component" value="Unassembled WGS sequence"/>
</dbReference>
<organism evidence="2 3">
    <name type="scientific">Pedobacter antarcticus 4BY</name>
    <dbReference type="NCBI Taxonomy" id="1358423"/>
    <lineage>
        <taxon>Bacteria</taxon>
        <taxon>Pseudomonadati</taxon>
        <taxon>Bacteroidota</taxon>
        <taxon>Sphingobacteriia</taxon>
        <taxon>Sphingobacteriales</taxon>
        <taxon>Sphingobacteriaceae</taxon>
        <taxon>Pedobacter</taxon>
    </lineage>
</organism>
<dbReference type="Pfam" id="PF07995">
    <property type="entry name" value="GSDH"/>
    <property type="match status" value="1"/>
</dbReference>
<comment type="caution">
    <text evidence="2">The sequence shown here is derived from an EMBL/GenBank/DDBJ whole genome shotgun (WGS) entry which is preliminary data.</text>
</comment>
<evidence type="ECO:0000313" key="3">
    <source>
        <dbReference type="Proteomes" id="UP000028007"/>
    </source>
</evidence>
<sequence length="365" mass="40308">MKIIFTFLFLFLLLQSCEKSKDNEGLPTPPALELQSEILAQSLQHPWEIVYGPDEMIWLTERSGKISRLNPNNGVVSLLHTIPEVNSIGEGGLLGMVLHPNFESNPYVYVVYDYGSGNNYQGKVVRFSYKNSTLSDPKILLDHIPAAANHNGSRLLITADEKLLITTGDAGVPSNAQQNNSLSGKILRINLDGSIPADNPFPGNAVWSTGHRNAQGLALTNDKLYSSEHGPDTDDEINLIRKGMNYGWPDVTGFCNTSQEKVFCTSKAIVEPLYTWTPTIAPSGLIYYHHDLIPQWKNSLLVVALKGTSMLQLKLDDTGTRIESVKSYFQGEFGRLRAICQSPDGKVYLATSNGNRDMVIRVSPL</sequence>
<dbReference type="InterPro" id="IPR011041">
    <property type="entry name" value="Quinoprot_gluc/sorb_DH_b-prop"/>
</dbReference>
<evidence type="ECO:0000259" key="1">
    <source>
        <dbReference type="Pfam" id="PF07995"/>
    </source>
</evidence>
<dbReference type="OrthoDB" id="9770043at2"/>